<dbReference type="OrthoDB" id="9757939at2"/>
<proteinExistence type="predicted"/>
<dbReference type="InterPro" id="IPR012878">
    <property type="entry name" value="Beta-AFase-like_GH127_cat"/>
</dbReference>
<dbReference type="KEGG" id="pbd:PBOR_25590"/>
<dbReference type="GO" id="GO:0005975">
    <property type="term" value="P:carbohydrate metabolic process"/>
    <property type="evidence" value="ECO:0007669"/>
    <property type="project" value="InterPro"/>
</dbReference>
<dbReference type="SUPFAM" id="SSF48208">
    <property type="entry name" value="Six-hairpin glycosidases"/>
    <property type="match status" value="1"/>
</dbReference>
<keyword evidence="5" id="KW-1185">Reference proteome</keyword>
<dbReference type="HOGENOM" id="CLU_013148_1_0_9"/>
<dbReference type="PANTHER" id="PTHR43465">
    <property type="entry name" value="DUF1680 DOMAIN PROTEIN (AFU_ORTHOLOGUE AFUA_1G08910)"/>
    <property type="match status" value="1"/>
</dbReference>
<evidence type="ECO:0000259" key="1">
    <source>
        <dbReference type="Pfam" id="PF07944"/>
    </source>
</evidence>
<feature type="domain" description="Non-reducing end beta-L-arabinofuranosidase-like GH127 middle" evidence="2">
    <location>
        <begin position="435"/>
        <end position="532"/>
    </location>
</feature>
<sequence length="654" mass="73481">MNEITTAASGKVQIQDVFWSEYIRLVREVMVPYQWEALNDRIEGAAPSHAIRNFKIAAGREEGGFYGMVFQDSDVGKWLEAVAYLLETQRDSALEDIADEVIELLIAAQRADGYLNTYFLLKEPGREWSNLAECHELYCAGHLIEAATAYYRATGKRKLLDAVSRYADYIASVFGTGPGKLHGYDGHQEIELALVKLFHATGEKKYLELGRYFLEQRGQQPHYFEEEWERRGRTLHFPELSMVHDHLYSQSHLPVREQATAEGHAVRLVYMCTAMADIALETKDAGLLAACRKLWDNIVNRRMYITGGIGSMEQGESFTADYDLPPDLAYAETCASVGLIFFARRMLALDHHRKYADVLERALYNTVISGMSLDGTRFFYVNPLEVYPEVLGKNKNYKHVKAERQGWFTCACCPPNVARLLASLGDYMYSAQGDTLYVELYIGGQLETVINGLPLRLEQHSSYGTDGNVRFVVDPEQEREFTIALRLPDWSNEAIVSINGQANTYSGGSADGYIHLTRSWASGDAIEVCFAMPVQRMKGHPHIRQTFSKVALQRGPFVYCLEEADNGKRLYQLRLAAGRAYTLAGEPGFPAGIQTLSVAGIRAQPEGEWPAEGLYSSGASWTGREVQLKFIPYFAWANRGAGEMSVWIEEEAGR</sequence>
<gene>
    <name evidence="4" type="ORF">PBOR_25590</name>
</gene>
<dbReference type="Proteomes" id="UP000029518">
    <property type="component" value="Chromosome"/>
</dbReference>
<evidence type="ECO:0000313" key="4">
    <source>
        <dbReference type="EMBL" id="AIQ59949.1"/>
    </source>
</evidence>
<dbReference type="InterPro" id="IPR049174">
    <property type="entry name" value="Beta-AFase-like"/>
</dbReference>
<evidence type="ECO:0008006" key="6">
    <source>
        <dbReference type="Google" id="ProtNLM"/>
    </source>
</evidence>
<evidence type="ECO:0000259" key="2">
    <source>
        <dbReference type="Pfam" id="PF20736"/>
    </source>
</evidence>
<accession>A0A089MU32</accession>
<dbReference type="EMBL" id="CP009285">
    <property type="protein sequence ID" value="AIQ59949.1"/>
    <property type="molecule type" value="Genomic_DNA"/>
</dbReference>
<dbReference type="InterPro" id="IPR008928">
    <property type="entry name" value="6-hairpin_glycosidase_sf"/>
</dbReference>
<dbReference type="Pfam" id="PF20736">
    <property type="entry name" value="Glyco_hydro127M"/>
    <property type="match status" value="1"/>
</dbReference>
<protein>
    <recommendedName>
        <fullName evidence="6">Glycosyl hydrolase</fullName>
    </recommendedName>
</protein>
<dbReference type="Pfam" id="PF20737">
    <property type="entry name" value="Glyco_hydro127C"/>
    <property type="match status" value="1"/>
</dbReference>
<dbReference type="Pfam" id="PF07944">
    <property type="entry name" value="Beta-AFase-like_GH127_cat"/>
    <property type="match status" value="1"/>
</dbReference>
<feature type="domain" description="Non-reducing end beta-L-arabinofuranosidase-like GH127 C-terminal" evidence="3">
    <location>
        <begin position="534"/>
        <end position="648"/>
    </location>
</feature>
<dbReference type="InterPro" id="IPR049046">
    <property type="entry name" value="Beta-AFase-like_GH127_middle"/>
</dbReference>
<reference evidence="4" key="1">
    <citation type="submission" date="2014-08" db="EMBL/GenBank/DDBJ databases">
        <title>Comparative genomics of the Paenibacillus odorifer group.</title>
        <authorList>
            <person name="den Bakker H.C."/>
            <person name="Tsai Y.-C.Y.-C."/>
            <person name="Martin N."/>
            <person name="Korlach J."/>
            <person name="Wiedmann M."/>
        </authorList>
    </citation>
    <scope>NUCLEOTIDE SEQUENCE [LARGE SCALE GENOMIC DNA]</scope>
    <source>
        <strain evidence="4">DSM 13188</strain>
    </source>
</reference>
<dbReference type="AlphaFoldDB" id="A0A089MU32"/>
<organism evidence="4 5">
    <name type="scientific">Paenibacillus borealis</name>
    <dbReference type="NCBI Taxonomy" id="160799"/>
    <lineage>
        <taxon>Bacteria</taxon>
        <taxon>Bacillati</taxon>
        <taxon>Bacillota</taxon>
        <taxon>Bacilli</taxon>
        <taxon>Bacillales</taxon>
        <taxon>Paenibacillaceae</taxon>
        <taxon>Paenibacillus</taxon>
    </lineage>
</organism>
<dbReference type="InterPro" id="IPR049049">
    <property type="entry name" value="Beta-AFase-like_GH127_C"/>
</dbReference>
<evidence type="ECO:0000313" key="5">
    <source>
        <dbReference type="Proteomes" id="UP000029518"/>
    </source>
</evidence>
<evidence type="ECO:0000259" key="3">
    <source>
        <dbReference type="Pfam" id="PF20737"/>
    </source>
</evidence>
<dbReference type="PANTHER" id="PTHR43465:SF2">
    <property type="entry name" value="DUF1680 DOMAIN PROTEIN (AFU_ORTHOLOGUE AFUA_1G08910)"/>
    <property type="match status" value="1"/>
</dbReference>
<dbReference type="RefSeq" id="WP_042216248.1">
    <property type="nucleotide sequence ID" value="NZ_CP009285.1"/>
</dbReference>
<feature type="domain" description="Non-reducing end beta-L-arabinofuranosidase-like GH127 catalytic" evidence="1">
    <location>
        <begin position="12"/>
        <end position="425"/>
    </location>
</feature>
<name>A0A089MU32_PAEBO</name>